<dbReference type="GO" id="GO:0003677">
    <property type="term" value="F:DNA binding"/>
    <property type="evidence" value="ECO:0007669"/>
    <property type="project" value="UniProtKB-KW"/>
</dbReference>
<gene>
    <name evidence="1" type="ORF">SAMN02745912_03309</name>
</gene>
<evidence type="ECO:0000313" key="1">
    <source>
        <dbReference type="EMBL" id="SHK43907.1"/>
    </source>
</evidence>
<dbReference type="Pfam" id="PF02583">
    <property type="entry name" value="Trns_repr_metal"/>
    <property type="match status" value="1"/>
</dbReference>
<dbReference type="GO" id="GO:0046872">
    <property type="term" value="F:metal ion binding"/>
    <property type="evidence" value="ECO:0007669"/>
    <property type="project" value="InterPro"/>
</dbReference>
<organism evidence="1 2">
    <name type="scientific">Paramaledivibacter caminithermalis (strain DSM 15212 / CIP 107654 / DViRD3)</name>
    <name type="common">Clostridium caminithermale</name>
    <dbReference type="NCBI Taxonomy" id="1121301"/>
    <lineage>
        <taxon>Bacteria</taxon>
        <taxon>Bacillati</taxon>
        <taxon>Bacillota</taxon>
        <taxon>Clostridia</taxon>
        <taxon>Peptostreptococcales</taxon>
        <taxon>Caminicellaceae</taxon>
        <taxon>Paramaledivibacter</taxon>
    </lineage>
</organism>
<accession>A0A1M6SH46</accession>
<dbReference type="EMBL" id="FRAG01000061">
    <property type="protein sequence ID" value="SHK43907.1"/>
    <property type="molecule type" value="Genomic_DNA"/>
</dbReference>
<dbReference type="InterPro" id="IPR038390">
    <property type="entry name" value="Metal_Tscrpt_repr_sf"/>
</dbReference>
<dbReference type="CDD" id="cd10148">
    <property type="entry name" value="CsoR-like_DUF156"/>
    <property type="match status" value="1"/>
</dbReference>
<keyword evidence="2" id="KW-1185">Reference proteome</keyword>
<dbReference type="AlphaFoldDB" id="A0A1M6SH46"/>
<dbReference type="GO" id="GO:0045892">
    <property type="term" value="P:negative regulation of DNA-templated transcription"/>
    <property type="evidence" value="ECO:0007669"/>
    <property type="project" value="UniProtKB-ARBA"/>
</dbReference>
<dbReference type="InterPro" id="IPR003735">
    <property type="entry name" value="Metal_Tscrpt_repr"/>
</dbReference>
<sequence length="90" mass="10317">MANENSKKKIINRLRTLKGHIAGIEKMVEEGKDCEDILIQIAAVKSSIHKIGTIIVEEHALDCLLREDDDERFDKEKVKKVIKTLINYTK</sequence>
<reference evidence="1 2" key="1">
    <citation type="submission" date="2016-11" db="EMBL/GenBank/DDBJ databases">
        <authorList>
            <person name="Jaros S."/>
            <person name="Januszkiewicz K."/>
            <person name="Wedrychowicz H."/>
        </authorList>
    </citation>
    <scope>NUCLEOTIDE SEQUENCE [LARGE SCALE GENOMIC DNA]</scope>
    <source>
        <strain evidence="1 2">DSM 15212</strain>
    </source>
</reference>
<proteinExistence type="predicted"/>
<dbReference type="RefSeq" id="WP_073152597.1">
    <property type="nucleotide sequence ID" value="NZ_FRAG01000061.1"/>
</dbReference>
<dbReference type="Gene3D" id="1.20.58.1000">
    <property type="entry name" value="Metal-sensitive repressor, helix protomer"/>
    <property type="match status" value="1"/>
</dbReference>
<dbReference type="PANTHER" id="PTHR33677">
    <property type="entry name" value="TRANSCRIPTIONAL REPRESSOR FRMR-RELATED"/>
    <property type="match status" value="1"/>
</dbReference>
<keyword evidence="1" id="KW-0238">DNA-binding</keyword>
<dbReference type="OrthoDB" id="9811244at2"/>
<protein>
    <submittedName>
        <fullName evidence="1">DNA-binding transcriptional regulator, FrmR family</fullName>
    </submittedName>
</protein>
<dbReference type="PANTHER" id="PTHR33677:SF5">
    <property type="entry name" value="TRANSCRIPTIONAL REPRESSOR FRMR"/>
    <property type="match status" value="1"/>
</dbReference>
<evidence type="ECO:0000313" key="2">
    <source>
        <dbReference type="Proteomes" id="UP000184465"/>
    </source>
</evidence>
<dbReference type="STRING" id="1121301.SAMN02745912_03309"/>
<name>A0A1M6SH46_PARC5</name>
<dbReference type="Proteomes" id="UP000184465">
    <property type="component" value="Unassembled WGS sequence"/>
</dbReference>